<dbReference type="SUPFAM" id="SSF52540">
    <property type="entry name" value="P-loop containing nucleoside triphosphate hydrolases"/>
    <property type="match status" value="1"/>
</dbReference>
<dbReference type="GO" id="GO:0004386">
    <property type="term" value="F:helicase activity"/>
    <property type="evidence" value="ECO:0007669"/>
    <property type="project" value="InterPro"/>
</dbReference>
<dbReference type="InterPro" id="IPR027417">
    <property type="entry name" value="P-loop_NTPase"/>
</dbReference>
<name>A0A553HUJ6_9PEZI</name>
<dbReference type="PANTHER" id="PTHR10887">
    <property type="entry name" value="DNA2/NAM7 HELICASE FAMILY"/>
    <property type="match status" value="1"/>
</dbReference>
<keyword evidence="7" id="KW-0391">Immunity</keyword>
<dbReference type="InterPro" id="IPR045055">
    <property type="entry name" value="DNA2/NAM7-like"/>
</dbReference>
<dbReference type="Pfam" id="PF13087">
    <property type="entry name" value="AAA_12"/>
    <property type="match status" value="1"/>
</dbReference>
<dbReference type="InterPro" id="IPR041367">
    <property type="entry name" value="Znf-CCCH_4"/>
</dbReference>
<keyword evidence="5" id="KW-0378">Hydrolase</keyword>
<keyword evidence="5" id="KW-0067">ATP-binding</keyword>
<dbReference type="FunFam" id="3.40.50.300:FF:001660">
    <property type="entry name" value="NF-X1 finger and helicase protein, putative"/>
    <property type="match status" value="1"/>
</dbReference>
<evidence type="ECO:0000256" key="7">
    <source>
        <dbReference type="ARBA" id="ARBA00022859"/>
    </source>
</evidence>
<protein>
    <submittedName>
        <fullName evidence="12">Uncharacterized protein</fullName>
    </submittedName>
</protein>
<dbReference type="Gene3D" id="3.40.50.300">
    <property type="entry name" value="P-loop containing nucleotide triphosphate hydrolases"/>
    <property type="match status" value="2"/>
</dbReference>
<feature type="region of interest" description="Disordered" evidence="9">
    <location>
        <begin position="33"/>
        <end position="63"/>
    </location>
</feature>
<reference evidence="13" key="1">
    <citation type="submission" date="2019-06" db="EMBL/GenBank/DDBJ databases">
        <title>Draft genome sequence of the griseofulvin-producing fungus Xylaria cubensis strain G536.</title>
        <authorList>
            <person name="Mead M.E."/>
            <person name="Raja H.A."/>
            <person name="Steenwyk J.L."/>
            <person name="Knowles S.L."/>
            <person name="Oberlies N.H."/>
            <person name="Rokas A."/>
        </authorList>
    </citation>
    <scope>NUCLEOTIDE SEQUENCE [LARGE SCALE GENOMIC DNA]</scope>
    <source>
        <strain evidence="13">G536</strain>
    </source>
</reference>
<dbReference type="Pfam" id="PF20173">
    <property type="entry name" value="ZnF_RZ-type"/>
    <property type="match status" value="1"/>
</dbReference>
<sequence length="1822" mass="205413">MSNPQSLKQPCRLFKNGNCRFGARCKFSHDLARGSQVGNRHTAPSTAKSSQRPNPTGRDEDDLREWKRLLRQGRQSPSRTICDRFFELAVKLVDGDPGGLQEAIKLLADEDGLAYIRLLVERHIPNAAKDYEKRDIWTKQIQPLFTVVTDQRVADSALLEQPVAAIYNFMQGVGSRRMKLIFEFSINLTQLNLNTKQPATSILVVSNQVIIEKCLAVLSKMIDCSTNNIVDETFKTVAQRIELISKQVEKTSDDYLILQSQKWISYINRRIRIGDELPFSEVRTAPSIESRAEFTLPKNLPGNLSASGRRHTNDHADITNISILPTQDEIVSTRGEYLPSNDPTSFHHPGIIGRLDREFRLLREDTIGQLRDVVREVFEEIQGRKKIQRHERQSLRTYTYKNAEFVHISFEHLNGLDLLIRFPQPMRNSTGQKRRDWWSVSKRLQPGALVCVISEDGSVLFCVVAEATVITADEKAKRNRRTDTAKETPEQTNLSLAEDDAFAYIHLNIAEFKDNNFRQALRWYQNVGPKLQLCLVEFPGILLASFQHTLTALQRMSKTSDVPFVDLIAPLTPRAGIVDIPPPQYTTKPGFYFDLSCLTKDGVQLRFSPTQHLDPQILTKQSTLDETQSIALVDSLSRGLALIQGPPGTGKSYTGEKIIRVLLANKARGQLGPILCVCYTNHALDQLLEHLLDDGIKQIIRIGSRSKSERLEEVNLRIIARAADRTKSEGSSLWDTKKALIVHESTASKSLQELEHCLGRPTIQAYLAEHYPQHHQTLFGTLIDEDGFQEVRHRPHQLFDQWLNGGTSSKNLTSRPVEQLLTADLWNMNRGERHRLYYHWQRKIRDPIIQDLLLDYRDYTKTREQRNRINQEIDLRCLSTANVVGVTTTGLARNIDLLRRLRCKVLICEEAGEVLEAHNLTALLPSIEHCVLIGDQLQLRPQIQNYDLNSTNPRGAQYSLDVSLFERLISPSSDREQKLPFNTLETQRRMHPCISELTRRTLYPTLVDGGAVTEYPEVQGLRKRLFWLEHTVLEDRAQQQDPTSTSHTNSFEVDMTVAFVQHLVRQGTYGPDDIAVITPYLGQLYRLRRAMQSLFQISVGERDLEELEVLEADNAQQESATRVSNAVVRTTLLKSIRLATVDNFQGEEAKVVVISLVRSNSEQRCGFLSTPNRINVLLSRAKHGMYLIGNADTYKHVPMWEQVITMLRDEGNIGPVLQLRCPRHPEHPIEVSTPDHFLQFSPEGGCLRQCDRRLFCGHACVNRCHSQVLHQAVKCLEPCPRMKKGCSHPYAPVPVATPNPAATLVVASVTAAKIERMVSLVMAKRNALPALTPAKLAAATQSVASSATSLALLVLSSVAQACPDEKYCQACCSEDIKSTTVDWIMGMQYHEVDLDEDPCVFPDCGHFLTKSNMDGVMDLKAHYEMSAEDSPSPVALSSSSMPFSMDEVKKCPSCRGSLRNIARYGRIIRRATLDEATKKFMAWSHSEYLKLAGQLVNVQIGLEKARAPTAQLNTTRQSKLLLAKGRFQQLCFIRDWVGNSRYSDALRLWAQVSTFIGQVRKEEQPLQRVADFVRHASRQQQQQVTNDFVLDESVLQAKGLLQASALSLKCEIVIFTDFMTIRQPLITLRPEIKLDLIKQMKDCESLIEMAKSAHYPREQVEGHIYYAKFCSFARALTPEPSEDSKPDETTSQSLAKLKDQATAHVAAARELLTQYPSTRILEAEVDAAEKMLRDAIFYTKVSAAEMRAVYKAMAGEFLGTGHWYTCANGHPFTVGECGMPMEQARCPECGAPVGGAHHQAAEGVRHADEIEALARDVNRLGI</sequence>
<dbReference type="Pfam" id="PF18044">
    <property type="entry name" value="zf-CCCH_4"/>
    <property type="match status" value="1"/>
</dbReference>
<dbReference type="CDD" id="cd18808">
    <property type="entry name" value="SF1_C_Upf1"/>
    <property type="match status" value="1"/>
</dbReference>
<feature type="domain" description="RZ-type" evidence="11">
    <location>
        <begin position="1741"/>
        <end position="1820"/>
    </location>
</feature>
<dbReference type="SMART" id="SM00356">
    <property type="entry name" value="ZnF_C3H1"/>
    <property type="match status" value="1"/>
</dbReference>
<dbReference type="PROSITE" id="PS50103">
    <property type="entry name" value="ZF_C3H1"/>
    <property type="match status" value="1"/>
</dbReference>
<dbReference type="GO" id="GO:0031380">
    <property type="term" value="C:nuclear RNA-directed RNA polymerase complex"/>
    <property type="evidence" value="ECO:0007669"/>
    <property type="project" value="TreeGrafter"/>
</dbReference>
<dbReference type="STRING" id="2512241.A0A553HUJ6"/>
<dbReference type="EMBL" id="VFLP01000043">
    <property type="protein sequence ID" value="TRX91630.1"/>
    <property type="molecule type" value="Genomic_DNA"/>
</dbReference>
<proteinExistence type="predicted"/>
<feature type="domain" description="C3H1-type" evidence="10">
    <location>
        <begin position="5"/>
        <end position="32"/>
    </location>
</feature>
<dbReference type="GO" id="GO:0008270">
    <property type="term" value="F:zinc ion binding"/>
    <property type="evidence" value="ECO:0007669"/>
    <property type="project" value="UniProtKB-KW"/>
</dbReference>
<keyword evidence="4 8" id="KW-0863">Zinc-finger</keyword>
<feature type="compositionally biased region" description="Polar residues" evidence="9">
    <location>
        <begin position="36"/>
        <end position="54"/>
    </location>
</feature>
<gene>
    <name evidence="12" type="ORF">FHL15_007412</name>
</gene>
<keyword evidence="5" id="KW-0547">Nucleotide-binding</keyword>
<dbReference type="PANTHER" id="PTHR10887:SF445">
    <property type="entry name" value="NFX1-TYPE ZINC FINGER-CONTAINING PROTEIN 1"/>
    <property type="match status" value="1"/>
</dbReference>
<dbReference type="InterPro" id="IPR041677">
    <property type="entry name" value="DNA2/NAM7_AAA_11"/>
</dbReference>
<dbReference type="InterPro" id="IPR041679">
    <property type="entry name" value="DNA2/NAM7-like_C"/>
</dbReference>
<evidence type="ECO:0000256" key="4">
    <source>
        <dbReference type="ARBA" id="ARBA00022771"/>
    </source>
</evidence>
<comment type="subcellular location">
    <subcellularLocation>
        <location evidence="1">Cytoplasm</location>
    </subcellularLocation>
</comment>
<dbReference type="Pfam" id="PF13086">
    <property type="entry name" value="AAA_11"/>
    <property type="match status" value="1"/>
</dbReference>
<dbReference type="InterPro" id="IPR000571">
    <property type="entry name" value="Znf_CCCH"/>
</dbReference>
<keyword evidence="5" id="KW-0347">Helicase</keyword>
<dbReference type="Proteomes" id="UP000319160">
    <property type="component" value="Unassembled WGS sequence"/>
</dbReference>
<dbReference type="Gene3D" id="4.10.1000.10">
    <property type="entry name" value="Zinc finger, CCCH-type"/>
    <property type="match status" value="1"/>
</dbReference>
<keyword evidence="13" id="KW-1185">Reference proteome</keyword>
<evidence type="ECO:0000256" key="6">
    <source>
        <dbReference type="ARBA" id="ARBA00022833"/>
    </source>
</evidence>
<dbReference type="InterPro" id="IPR046439">
    <property type="entry name" value="ZF_RZ_dom"/>
</dbReference>
<feature type="zinc finger region" description="C3H1-type" evidence="8">
    <location>
        <begin position="5"/>
        <end position="32"/>
    </location>
</feature>
<evidence type="ECO:0000256" key="8">
    <source>
        <dbReference type="PROSITE-ProRule" id="PRU00723"/>
    </source>
</evidence>
<evidence type="ECO:0000259" key="11">
    <source>
        <dbReference type="PROSITE" id="PS51981"/>
    </source>
</evidence>
<dbReference type="OrthoDB" id="2423195at2759"/>
<keyword evidence="3 8" id="KW-0479">Metal-binding</keyword>
<dbReference type="CDD" id="cd17936">
    <property type="entry name" value="EEXXEc_NFX1"/>
    <property type="match status" value="1"/>
</dbReference>
<comment type="caution">
    <text evidence="12">The sequence shown here is derived from an EMBL/GenBank/DDBJ whole genome shotgun (WGS) entry which is preliminary data.</text>
</comment>
<evidence type="ECO:0000259" key="10">
    <source>
        <dbReference type="PROSITE" id="PS50103"/>
    </source>
</evidence>
<evidence type="ECO:0000256" key="1">
    <source>
        <dbReference type="ARBA" id="ARBA00004496"/>
    </source>
</evidence>
<dbReference type="PROSITE" id="PS51981">
    <property type="entry name" value="ZF_RZ"/>
    <property type="match status" value="1"/>
</dbReference>
<evidence type="ECO:0000256" key="2">
    <source>
        <dbReference type="ARBA" id="ARBA00022490"/>
    </source>
</evidence>
<dbReference type="InterPro" id="IPR047187">
    <property type="entry name" value="SF1_C_Upf1"/>
</dbReference>
<evidence type="ECO:0000256" key="9">
    <source>
        <dbReference type="SAM" id="MobiDB-lite"/>
    </source>
</evidence>
<dbReference type="GO" id="GO:0031048">
    <property type="term" value="P:regulatory ncRNA-mediated heterochromatin formation"/>
    <property type="evidence" value="ECO:0007669"/>
    <property type="project" value="TreeGrafter"/>
</dbReference>
<evidence type="ECO:0000256" key="3">
    <source>
        <dbReference type="ARBA" id="ARBA00022723"/>
    </source>
</evidence>
<accession>A0A553HUJ6</accession>
<evidence type="ECO:0000313" key="13">
    <source>
        <dbReference type="Proteomes" id="UP000319160"/>
    </source>
</evidence>
<evidence type="ECO:0000256" key="5">
    <source>
        <dbReference type="ARBA" id="ARBA00022806"/>
    </source>
</evidence>
<keyword evidence="2" id="KW-0963">Cytoplasm</keyword>
<keyword evidence="6 8" id="KW-0862">Zinc</keyword>
<dbReference type="GO" id="GO:0005737">
    <property type="term" value="C:cytoplasm"/>
    <property type="evidence" value="ECO:0007669"/>
    <property type="project" value="UniProtKB-SubCell"/>
</dbReference>
<organism evidence="12 13">
    <name type="scientific">Xylaria flabelliformis</name>
    <dbReference type="NCBI Taxonomy" id="2512241"/>
    <lineage>
        <taxon>Eukaryota</taxon>
        <taxon>Fungi</taxon>
        <taxon>Dikarya</taxon>
        <taxon>Ascomycota</taxon>
        <taxon>Pezizomycotina</taxon>
        <taxon>Sordariomycetes</taxon>
        <taxon>Xylariomycetidae</taxon>
        <taxon>Xylariales</taxon>
        <taxon>Xylariaceae</taxon>
        <taxon>Xylaria</taxon>
    </lineage>
</organism>
<evidence type="ECO:0000313" key="12">
    <source>
        <dbReference type="EMBL" id="TRX91630.1"/>
    </source>
</evidence>
<dbReference type="GO" id="GO:0002376">
    <property type="term" value="P:immune system process"/>
    <property type="evidence" value="ECO:0007669"/>
    <property type="project" value="UniProtKB-KW"/>
</dbReference>